<dbReference type="GeneID" id="54565833"/>
<name>A0A6A6CNV0_ZASCE</name>
<evidence type="ECO:0000256" key="1">
    <source>
        <dbReference type="SAM" id="MobiDB-lite"/>
    </source>
</evidence>
<dbReference type="RefSeq" id="XP_033668308.1">
    <property type="nucleotide sequence ID" value="XM_033812561.1"/>
</dbReference>
<keyword evidence="2" id="KW-0472">Membrane</keyword>
<dbReference type="EMBL" id="ML993593">
    <property type="protein sequence ID" value="KAF2167419.1"/>
    <property type="molecule type" value="Genomic_DNA"/>
</dbReference>
<keyword evidence="4" id="KW-1185">Reference proteome</keyword>
<keyword evidence="2" id="KW-0812">Transmembrane</keyword>
<feature type="region of interest" description="Disordered" evidence="1">
    <location>
        <begin position="312"/>
        <end position="332"/>
    </location>
</feature>
<proteinExistence type="predicted"/>
<feature type="transmembrane region" description="Helical" evidence="2">
    <location>
        <begin position="15"/>
        <end position="36"/>
    </location>
</feature>
<reference evidence="3" key="1">
    <citation type="journal article" date="2020" name="Stud. Mycol.">
        <title>101 Dothideomycetes genomes: a test case for predicting lifestyles and emergence of pathogens.</title>
        <authorList>
            <person name="Haridas S."/>
            <person name="Albert R."/>
            <person name="Binder M."/>
            <person name="Bloem J."/>
            <person name="Labutti K."/>
            <person name="Salamov A."/>
            <person name="Andreopoulos B."/>
            <person name="Baker S."/>
            <person name="Barry K."/>
            <person name="Bills G."/>
            <person name="Bluhm B."/>
            <person name="Cannon C."/>
            <person name="Castanera R."/>
            <person name="Culley D."/>
            <person name="Daum C."/>
            <person name="Ezra D."/>
            <person name="Gonzalez J."/>
            <person name="Henrissat B."/>
            <person name="Kuo A."/>
            <person name="Liang C."/>
            <person name="Lipzen A."/>
            <person name="Lutzoni F."/>
            <person name="Magnuson J."/>
            <person name="Mondo S."/>
            <person name="Nolan M."/>
            <person name="Ohm R."/>
            <person name="Pangilinan J."/>
            <person name="Park H.-J."/>
            <person name="Ramirez L."/>
            <person name="Alfaro M."/>
            <person name="Sun H."/>
            <person name="Tritt A."/>
            <person name="Yoshinaga Y."/>
            <person name="Zwiers L.-H."/>
            <person name="Turgeon B."/>
            <person name="Goodwin S."/>
            <person name="Spatafora J."/>
            <person name="Crous P."/>
            <person name="Grigoriev I."/>
        </authorList>
    </citation>
    <scope>NUCLEOTIDE SEQUENCE</scope>
    <source>
        <strain evidence="3">ATCC 36951</strain>
    </source>
</reference>
<sequence>MVQNSSPTGNGLNPGAWAGVGIGAAGCIFVFCMWIFRWSKRDRDNIVRGEDAVAKVKRAFKIDGKGGSSKVRKGTVDHVGKPKLELRKAGDHWHWSALDEERGMGTVKVPSPVAKEGTTRRYVEPAGPGLVMVSLVMGMSTPHCRLARTARQQDSRVYVCSRRMEDLPHTTAQRRQAMKPSSFPPLPRKRFARLVAEVGSEALSSGVETNRLLRAEFSSDMNACKHLANLSRTPSPIQAFHRSTQHYRTLQQLLDAEVKPGKPFPHMVAQTSCINDPRAKQPAVGQQAPQPEGAIVFAALLSIRTFLSRRLPSTRRRGTRSKPRRSCPQSFDDGLSALTKPCIRVDSIVSEFGLPKATK</sequence>
<evidence type="ECO:0000313" key="3">
    <source>
        <dbReference type="EMBL" id="KAF2167419.1"/>
    </source>
</evidence>
<accession>A0A6A6CNV0</accession>
<feature type="compositionally biased region" description="Basic residues" evidence="1">
    <location>
        <begin position="312"/>
        <end position="325"/>
    </location>
</feature>
<gene>
    <name evidence="3" type="ORF">M409DRAFT_54020</name>
</gene>
<dbReference type="Proteomes" id="UP000799537">
    <property type="component" value="Unassembled WGS sequence"/>
</dbReference>
<evidence type="ECO:0000313" key="4">
    <source>
        <dbReference type="Proteomes" id="UP000799537"/>
    </source>
</evidence>
<evidence type="ECO:0000256" key="2">
    <source>
        <dbReference type="SAM" id="Phobius"/>
    </source>
</evidence>
<keyword evidence="2" id="KW-1133">Transmembrane helix</keyword>
<protein>
    <submittedName>
        <fullName evidence="3">Uncharacterized protein</fullName>
    </submittedName>
</protein>
<organism evidence="3 4">
    <name type="scientific">Zasmidium cellare ATCC 36951</name>
    <dbReference type="NCBI Taxonomy" id="1080233"/>
    <lineage>
        <taxon>Eukaryota</taxon>
        <taxon>Fungi</taxon>
        <taxon>Dikarya</taxon>
        <taxon>Ascomycota</taxon>
        <taxon>Pezizomycotina</taxon>
        <taxon>Dothideomycetes</taxon>
        <taxon>Dothideomycetidae</taxon>
        <taxon>Mycosphaerellales</taxon>
        <taxon>Mycosphaerellaceae</taxon>
        <taxon>Zasmidium</taxon>
    </lineage>
</organism>
<dbReference type="AlphaFoldDB" id="A0A6A6CNV0"/>